<evidence type="ECO:0000256" key="1">
    <source>
        <dbReference type="ARBA" id="ARBA00004196"/>
    </source>
</evidence>
<feature type="domain" description="Heparinase II N-terminal" evidence="3">
    <location>
        <begin position="37"/>
        <end position="450"/>
    </location>
</feature>
<dbReference type="InterPro" id="IPR013783">
    <property type="entry name" value="Ig-like_fold"/>
</dbReference>
<dbReference type="InterPro" id="IPR008929">
    <property type="entry name" value="Chondroitin_lyas"/>
</dbReference>
<protein>
    <submittedName>
        <fullName evidence="4">Ribosomal protein L31</fullName>
    </submittedName>
</protein>
<keyword evidence="5" id="KW-1185">Reference proteome</keyword>
<dbReference type="InterPro" id="IPR032518">
    <property type="entry name" value="HepII_N"/>
</dbReference>
<evidence type="ECO:0000313" key="4">
    <source>
        <dbReference type="EMBL" id="MBB4042632.1"/>
    </source>
</evidence>
<dbReference type="GO" id="GO:0005840">
    <property type="term" value="C:ribosome"/>
    <property type="evidence" value="ECO:0007669"/>
    <property type="project" value="UniProtKB-KW"/>
</dbReference>
<accession>A0A840D2B7</accession>
<dbReference type="Gene3D" id="1.50.10.100">
    <property type="entry name" value="Chondroitin AC/alginate lyase"/>
    <property type="match status" value="1"/>
</dbReference>
<dbReference type="Gene3D" id="2.70.98.70">
    <property type="match status" value="1"/>
</dbReference>
<dbReference type="GO" id="GO:0030313">
    <property type="term" value="C:cell envelope"/>
    <property type="evidence" value="ECO:0007669"/>
    <property type="project" value="UniProtKB-SubCell"/>
</dbReference>
<evidence type="ECO:0000313" key="5">
    <source>
        <dbReference type="Proteomes" id="UP000560658"/>
    </source>
</evidence>
<dbReference type="Pfam" id="PF16332">
    <property type="entry name" value="DUF4962"/>
    <property type="match status" value="1"/>
</dbReference>
<dbReference type="InterPro" id="IPR012480">
    <property type="entry name" value="Hepar_II_III_C"/>
</dbReference>
<organism evidence="4 5">
    <name type="scientific">Bacteroides reticulotermitis</name>
    <dbReference type="NCBI Taxonomy" id="1133319"/>
    <lineage>
        <taxon>Bacteria</taxon>
        <taxon>Pseudomonadati</taxon>
        <taxon>Bacteroidota</taxon>
        <taxon>Bacteroidia</taxon>
        <taxon>Bacteroidales</taxon>
        <taxon>Bacteroidaceae</taxon>
        <taxon>Bacteroides</taxon>
    </lineage>
</organism>
<dbReference type="AlphaFoldDB" id="A0A840D2B7"/>
<dbReference type="EMBL" id="JACIER010000001">
    <property type="protein sequence ID" value="MBB4042632.1"/>
    <property type="molecule type" value="Genomic_DNA"/>
</dbReference>
<evidence type="ECO:0000259" key="2">
    <source>
        <dbReference type="Pfam" id="PF07940"/>
    </source>
</evidence>
<dbReference type="Pfam" id="PF07940">
    <property type="entry name" value="Hepar_II_III_C"/>
    <property type="match status" value="1"/>
</dbReference>
<comment type="caution">
    <text evidence="4">The sequence shown here is derived from an EMBL/GenBank/DDBJ whole genome shotgun (WGS) entry which is preliminary data.</text>
</comment>
<dbReference type="Gene3D" id="2.60.40.10">
    <property type="entry name" value="Immunoglobulins"/>
    <property type="match status" value="1"/>
</dbReference>
<dbReference type="GO" id="GO:0016829">
    <property type="term" value="F:lyase activity"/>
    <property type="evidence" value="ECO:0007669"/>
    <property type="project" value="InterPro"/>
</dbReference>
<comment type="subcellular location">
    <subcellularLocation>
        <location evidence="1">Cell envelope</location>
    </subcellularLocation>
</comment>
<proteinExistence type="predicted"/>
<dbReference type="Proteomes" id="UP000560658">
    <property type="component" value="Unassembled WGS sequence"/>
</dbReference>
<evidence type="ECO:0000259" key="3">
    <source>
        <dbReference type="Pfam" id="PF16332"/>
    </source>
</evidence>
<keyword evidence="4" id="KW-0687">Ribonucleoprotein</keyword>
<dbReference type="SUPFAM" id="SSF48230">
    <property type="entry name" value="Chondroitin AC/alginate lyase"/>
    <property type="match status" value="1"/>
</dbReference>
<sequence>MNIINSLFSKRLCVCLLLSFGVFGAVNIMAQKQSLSTVHENERRTPYPQIGQTLYINPAPLLVPKNRKQADCLQFELSQQKDFSGEGNMLSKPVPWCMFNPHQKLSAGKWYWRFRSVSSSGENFPWSETMEFVMTDDVPTFVTPTFDVLLKKLSGETSRLNCFLDDKLGEARQKMYTHPEYNRMITSGREGLAANYSTDTLVSNHATAMVDLCEKLHTAYVLTQRDVYANKMVQLIRWILPSRVTDRQLSNDFYAGDLAYLLACSYETCYDRFTPQERNQMEQLMLRIIGHYYKSHFAGSMENHIFNNHLWQFTLRRLTQASLVLYDKYPEAHEFLEYAYELWTARAPATGFNRDGIWINGTCYFSANAITLYYLPALFSHLTGTDFFQHPWYKGVGKAMVYSWPPHSISVGWGDGHEQMNDKPLIIRSAFAEFLHRELKDPYAAWYTSIDQRYLMDDEMRLYRMVRPEAKEKITTLPANEPKATWFRDCGEMIANSNMADYQNNLCLSFRSSPFGSGSHTQSTQNAFNLHFRGVPVYGSTGYYMNFTDPHNLLDYRHTRGHNTLLVDGIGQPFSIKAYGDIVRMLGGENISYCLGDASNAYCGLNDYPMWIRNFANQGVEESRENGFGETPLTLYRRHIFLLHPDKVVIYDEMEAKTPVRWDWLLHSPVPFAIDKDTKLLTTRNEAKQFTSVAQLFSNQACDITQTDQFVVAPDITKAVRGEKLANQWHLTASFASSKRNRILTIIQVQPDGIKAADISRQGNRLQCGDWVIEAELNAKNPAKLFIENRVNKATFSYGTKKVSVGDHEYSLSAKEASLLYDCVNGQWKVQEMTDIPVQPTGAISKQ</sequence>
<reference evidence="4" key="1">
    <citation type="submission" date="2020-08" db="EMBL/GenBank/DDBJ databases">
        <title>Genomic Encyclopedia of Type Strains, Phase IV (KMG-IV): sequencing the most valuable type-strain genomes for metagenomic binning, comparative biology and taxonomic classification.</title>
        <authorList>
            <person name="Goeker M."/>
        </authorList>
    </citation>
    <scope>NUCLEOTIDE SEQUENCE [LARGE SCALE GENOMIC DNA]</scope>
    <source>
        <strain evidence="4">DSM 105720</strain>
    </source>
</reference>
<dbReference type="RefSeq" id="WP_081741191.1">
    <property type="nucleotide sequence ID" value="NZ_JACIER010000001.1"/>
</dbReference>
<feature type="domain" description="Heparinase II/III-like C-terminal" evidence="2">
    <location>
        <begin position="483"/>
        <end position="695"/>
    </location>
</feature>
<name>A0A840D2B7_9BACE</name>
<gene>
    <name evidence="4" type="ORF">GGR06_000391</name>
</gene>
<keyword evidence="4" id="KW-0689">Ribosomal protein</keyword>